<dbReference type="Proteomes" id="UP000275076">
    <property type="component" value="Unassembled WGS sequence"/>
</dbReference>
<gene>
    <name evidence="2" type="ORF">D7Z54_33045</name>
</gene>
<keyword evidence="3" id="KW-1185">Reference proteome</keyword>
<comment type="caution">
    <text evidence="2">The sequence shown here is derived from an EMBL/GenBank/DDBJ whole genome shotgun (WGS) entry which is preliminary data.</text>
</comment>
<organism evidence="2 3">
    <name type="scientific">Salibacterium salarium</name>
    <dbReference type="NCBI Taxonomy" id="284579"/>
    <lineage>
        <taxon>Bacteria</taxon>
        <taxon>Bacillati</taxon>
        <taxon>Bacillota</taxon>
        <taxon>Bacilli</taxon>
        <taxon>Bacillales</taxon>
        <taxon>Bacillaceae</taxon>
    </lineage>
</organism>
<reference evidence="2 3" key="1">
    <citation type="submission" date="2018-10" db="EMBL/GenBank/DDBJ databases">
        <title>Draft genome sequence of Bacillus salarius IM0101, isolated from a hypersaline soil in Inner Mongolia, China.</title>
        <authorList>
            <person name="Yamprayoonswat W."/>
            <person name="Boonvisut S."/>
            <person name="Jumpathong W."/>
            <person name="Sittihan S."/>
            <person name="Ruangsuj P."/>
            <person name="Wanthongcharoen S."/>
            <person name="Thongpramul N."/>
            <person name="Pimmason S."/>
            <person name="Yu B."/>
            <person name="Yasawong M."/>
        </authorList>
    </citation>
    <scope>NUCLEOTIDE SEQUENCE [LARGE SCALE GENOMIC DNA]</scope>
    <source>
        <strain evidence="2 3">IM0101</strain>
    </source>
</reference>
<accession>A0A3R9PXE0</accession>
<evidence type="ECO:0000256" key="1">
    <source>
        <dbReference type="SAM" id="MobiDB-lite"/>
    </source>
</evidence>
<dbReference type="RefSeq" id="WP_125563162.1">
    <property type="nucleotide sequence ID" value="NZ_RBVX01000095.1"/>
</dbReference>
<name>A0A3R9PXE0_9BACI</name>
<dbReference type="OrthoDB" id="2666871at2"/>
<feature type="region of interest" description="Disordered" evidence="1">
    <location>
        <begin position="49"/>
        <end position="80"/>
    </location>
</feature>
<proteinExistence type="predicted"/>
<dbReference type="EMBL" id="RBVX01000095">
    <property type="protein sequence ID" value="RSL29092.1"/>
    <property type="molecule type" value="Genomic_DNA"/>
</dbReference>
<protein>
    <submittedName>
        <fullName evidence="2">Uncharacterized protein</fullName>
    </submittedName>
</protein>
<dbReference type="AlphaFoldDB" id="A0A3R9PXE0"/>
<evidence type="ECO:0000313" key="2">
    <source>
        <dbReference type="EMBL" id="RSL29092.1"/>
    </source>
</evidence>
<feature type="compositionally biased region" description="Basic and acidic residues" evidence="1">
    <location>
        <begin position="61"/>
        <end position="80"/>
    </location>
</feature>
<evidence type="ECO:0000313" key="3">
    <source>
        <dbReference type="Proteomes" id="UP000275076"/>
    </source>
</evidence>
<sequence>MAVYESKQTPFLSFYVNGKRKRFSNGSYETTNKAEKDVLDALKGVTCVEADKPASKPKPASKSEKPAEESTKKADGASDN</sequence>